<evidence type="ECO:0000256" key="2">
    <source>
        <dbReference type="ARBA" id="ARBA00022692"/>
    </source>
</evidence>
<organism evidence="8 9">
    <name type="scientific">Natronoglomus mannanivorans</name>
    <dbReference type="NCBI Taxonomy" id="2979990"/>
    <lineage>
        <taxon>Archaea</taxon>
        <taxon>Methanobacteriati</taxon>
        <taxon>Methanobacteriota</taxon>
        <taxon>Stenosarchaea group</taxon>
        <taxon>Halobacteria</taxon>
        <taxon>Halobacteriales</taxon>
        <taxon>Natrialbaceae</taxon>
        <taxon>Natronoglomus</taxon>
    </lineage>
</organism>
<dbReference type="AlphaFoldDB" id="A0AAP2YX63"/>
<evidence type="ECO:0000256" key="5">
    <source>
        <dbReference type="RuleBase" id="RU363032"/>
    </source>
</evidence>
<evidence type="ECO:0000256" key="6">
    <source>
        <dbReference type="SAM" id="MobiDB-lite"/>
    </source>
</evidence>
<dbReference type="Gene3D" id="1.10.3720.10">
    <property type="entry name" value="MetI-like"/>
    <property type="match status" value="1"/>
</dbReference>
<feature type="compositionally biased region" description="Low complexity" evidence="6">
    <location>
        <begin position="1"/>
        <end position="15"/>
    </location>
</feature>
<protein>
    <submittedName>
        <fullName evidence="8">Carbohydrate ABC transporter permease</fullName>
    </submittedName>
</protein>
<dbReference type="GO" id="GO:0055085">
    <property type="term" value="P:transmembrane transport"/>
    <property type="evidence" value="ECO:0007669"/>
    <property type="project" value="InterPro"/>
</dbReference>
<evidence type="ECO:0000256" key="4">
    <source>
        <dbReference type="ARBA" id="ARBA00023136"/>
    </source>
</evidence>
<keyword evidence="5" id="KW-0813">Transport</keyword>
<sequence length="312" mass="33993">MGTGESTTTEAATETESARARATRGLDRVGGRRIALYLVLLALIVLYLSPLWSGFTTSLKTAAGFATTTPITPPLPEYVTTEAWLEAWGRMRFAMVNSLVFVLPATVLSAFLGSLAAYGLTKIDWRGQIAVLLLFLIGVFIPYQSVLVPLRQFWTIVDLPSLLAFSSTLAARSDLIALAITHTAYGIPICTILFRGYYLTIDDDIVEAAKLDGASSIRIYRRIILPLSKPMFAVTLIYQFTNIWNDLLFALVLVRTSRNFVATQALNELQGAMVGQYNLQMAGAFIVALPTLIIYVVFGSQFAKGLSGESGG</sequence>
<proteinExistence type="inferred from homology"/>
<dbReference type="EMBL" id="JAOPKA010000001">
    <property type="protein sequence ID" value="MCU4740485.1"/>
    <property type="molecule type" value="Genomic_DNA"/>
</dbReference>
<feature type="region of interest" description="Disordered" evidence="6">
    <location>
        <begin position="1"/>
        <end position="22"/>
    </location>
</feature>
<dbReference type="SUPFAM" id="SSF161098">
    <property type="entry name" value="MetI-like"/>
    <property type="match status" value="1"/>
</dbReference>
<gene>
    <name evidence="8" type="ORF">OB960_03620</name>
</gene>
<dbReference type="Pfam" id="PF00528">
    <property type="entry name" value="BPD_transp_1"/>
    <property type="match status" value="1"/>
</dbReference>
<feature type="domain" description="ABC transmembrane type-1" evidence="7">
    <location>
        <begin position="95"/>
        <end position="298"/>
    </location>
</feature>
<dbReference type="InterPro" id="IPR035906">
    <property type="entry name" value="MetI-like_sf"/>
</dbReference>
<feature type="transmembrane region" description="Helical" evidence="5">
    <location>
        <begin position="175"/>
        <end position="198"/>
    </location>
</feature>
<feature type="transmembrane region" description="Helical" evidence="5">
    <location>
        <begin position="129"/>
        <end position="150"/>
    </location>
</feature>
<evidence type="ECO:0000256" key="3">
    <source>
        <dbReference type="ARBA" id="ARBA00022989"/>
    </source>
</evidence>
<keyword evidence="3 5" id="KW-1133">Transmembrane helix</keyword>
<comment type="subcellular location">
    <subcellularLocation>
        <location evidence="5">Cell membrane</location>
        <topology evidence="5">Multi-pass membrane protein</topology>
    </subcellularLocation>
    <subcellularLocation>
        <location evidence="1">Membrane</location>
        <topology evidence="1">Multi-pass membrane protein</topology>
    </subcellularLocation>
</comment>
<feature type="transmembrane region" description="Helical" evidence="5">
    <location>
        <begin position="277"/>
        <end position="298"/>
    </location>
</feature>
<dbReference type="PANTHER" id="PTHR43879">
    <property type="entry name" value="ABC TRANSPORTER PERMEASE PROTEIN"/>
    <property type="match status" value="1"/>
</dbReference>
<evidence type="ECO:0000256" key="1">
    <source>
        <dbReference type="ARBA" id="ARBA00004141"/>
    </source>
</evidence>
<evidence type="ECO:0000259" key="7">
    <source>
        <dbReference type="PROSITE" id="PS50928"/>
    </source>
</evidence>
<dbReference type="CDD" id="cd06261">
    <property type="entry name" value="TM_PBP2"/>
    <property type="match status" value="1"/>
</dbReference>
<evidence type="ECO:0000313" key="8">
    <source>
        <dbReference type="EMBL" id="MCU4740485.1"/>
    </source>
</evidence>
<comment type="caution">
    <text evidence="8">The sequence shown here is derived from an EMBL/GenBank/DDBJ whole genome shotgun (WGS) entry which is preliminary data.</text>
</comment>
<name>A0AAP2YX63_9EURY</name>
<dbReference type="RefSeq" id="WP_338002314.1">
    <property type="nucleotide sequence ID" value="NZ_JAOPKA010000001.1"/>
</dbReference>
<dbReference type="InterPro" id="IPR000515">
    <property type="entry name" value="MetI-like"/>
</dbReference>
<feature type="transmembrane region" description="Helical" evidence="5">
    <location>
        <begin position="94"/>
        <end position="117"/>
    </location>
</feature>
<keyword evidence="4 5" id="KW-0472">Membrane</keyword>
<dbReference type="Proteomes" id="UP001321018">
    <property type="component" value="Unassembled WGS sequence"/>
</dbReference>
<dbReference type="PROSITE" id="PS50928">
    <property type="entry name" value="ABC_TM1"/>
    <property type="match status" value="1"/>
</dbReference>
<dbReference type="GO" id="GO:0005886">
    <property type="term" value="C:plasma membrane"/>
    <property type="evidence" value="ECO:0007669"/>
    <property type="project" value="UniProtKB-SubCell"/>
</dbReference>
<accession>A0AAP2YX63</accession>
<dbReference type="PANTHER" id="PTHR43879:SF1">
    <property type="entry name" value="GLUCOSE IMPORT SYSTEM PERMEASE PROTEIN GLCU"/>
    <property type="match status" value="1"/>
</dbReference>
<feature type="transmembrane region" description="Helical" evidence="5">
    <location>
        <begin position="34"/>
        <end position="52"/>
    </location>
</feature>
<reference evidence="8" key="1">
    <citation type="submission" date="2022-09" db="EMBL/GenBank/DDBJ databases">
        <title>Enrichment on poylsaccharides allowed isolation of novel metabolic and taxonomic groups of Haloarchaea.</title>
        <authorList>
            <person name="Sorokin D.Y."/>
            <person name="Elcheninov A.G."/>
            <person name="Khizhniak T.V."/>
            <person name="Kolganova T.V."/>
            <person name="Kublanov I.V."/>
        </authorList>
    </citation>
    <scope>NUCLEOTIDE SEQUENCE</scope>
    <source>
        <strain evidence="8">AArc-xg1-1</strain>
    </source>
</reference>
<keyword evidence="2 5" id="KW-0812">Transmembrane</keyword>
<evidence type="ECO:0000313" key="9">
    <source>
        <dbReference type="Proteomes" id="UP001321018"/>
    </source>
</evidence>
<comment type="similarity">
    <text evidence="5">Belongs to the binding-protein-dependent transport system permease family.</text>
</comment>